<dbReference type="OrthoDB" id="2148490at2759"/>
<dbReference type="GO" id="GO:0032979">
    <property type="term" value="P:protein insertion into mitochondrial inner membrane from matrix"/>
    <property type="evidence" value="ECO:0007669"/>
    <property type="project" value="TreeGrafter"/>
</dbReference>
<evidence type="ECO:0000313" key="13">
    <source>
        <dbReference type="Proteomes" id="UP000193218"/>
    </source>
</evidence>
<comment type="similarity">
    <text evidence="2 9">Belongs to the OXA1/ALB3/YidC family.</text>
</comment>
<comment type="subcellular location">
    <subcellularLocation>
        <location evidence="9">Membrane</location>
        <topology evidence="9">Multi-pass membrane protein</topology>
    </subcellularLocation>
    <subcellularLocation>
        <location evidence="1">Mitochondrion inner membrane</location>
        <topology evidence="1">Multi-pass membrane protein</topology>
    </subcellularLocation>
</comment>
<dbReference type="AlphaFoldDB" id="A0A1Y1UI67"/>
<evidence type="ECO:0000256" key="3">
    <source>
        <dbReference type="ARBA" id="ARBA00022692"/>
    </source>
</evidence>
<evidence type="ECO:0000256" key="4">
    <source>
        <dbReference type="ARBA" id="ARBA00022792"/>
    </source>
</evidence>
<evidence type="ECO:0000256" key="2">
    <source>
        <dbReference type="ARBA" id="ARBA00009877"/>
    </source>
</evidence>
<gene>
    <name evidence="12" type="ORF">BD324DRAFT_393247</name>
</gene>
<keyword evidence="4" id="KW-0999">Mitochondrion inner membrane</keyword>
<dbReference type="InterPro" id="IPR001708">
    <property type="entry name" value="YidC/ALB3/OXA1/COX18"/>
</dbReference>
<evidence type="ECO:0000256" key="7">
    <source>
        <dbReference type="ARBA" id="ARBA00023128"/>
    </source>
</evidence>
<dbReference type="InParanoid" id="A0A1Y1UI67"/>
<keyword evidence="3 9" id="KW-0812">Transmembrane</keyword>
<keyword evidence="6 10" id="KW-1133">Transmembrane helix</keyword>
<dbReference type="PANTHER" id="PTHR12428:SF66">
    <property type="entry name" value="MITOCHONDRIAL INNER MEMBRANE PROTEIN OXA1L"/>
    <property type="match status" value="1"/>
</dbReference>
<sequence>MFKYFDLGSCLERSLRAVAMASSGAAAVRYALRTTLAPRLVHSSSAATAAFVHLSPNALGKRPEVWVTAQRRHFSWTPWKASSDTVDATAIETSTPSAASSSSAIPTATSSADNLSNAIDKAASSSSQTSITDAISNNTGAAVDAVNDAVSSTATTATTSNIASSASESTYLPGETLSTIIANNLGSSSSASAESLKSLLTSPEAVAAPATVADLASVGLGHKWYSLFGWATDFLISAHNFTGLPWWATIIGVNIFIRLILLRVLIPSIKHSHRWAATIPEQAALSARQKAATAAGNQKEAMAALLQMRKLWSEHDIHPLRSISLPVVQGATFFVFFVAIRRMATTPWPQFVDGGFGWVQNLTIPDPYYILPLTSALATIAVIRTVPISHKPGQDSRFTCPISLP</sequence>
<dbReference type="InterPro" id="IPR028055">
    <property type="entry name" value="YidC/Oxa/ALB_C"/>
</dbReference>
<dbReference type="GeneID" id="33554480"/>
<keyword evidence="8 10" id="KW-0472">Membrane</keyword>
<dbReference type="GO" id="GO:0005743">
    <property type="term" value="C:mitochondrial inner membrane"/>
    <property type="evidence" value="ECO:0007669"/>
    <property type="project" value="UniProtKB-SubCell"/>
</dbReference>
<evidence type="ECO:0000259" key="11">
    <source>
        <dbReference type="Pfam" id="PF02096"/>
    </source>
</evidence>
<reference evidence="12 13" key="1">
    <citation type="submission" date="2017-03" db="EMBL/GenBank/DDBJ databases">
        <title>Widespread Adenine N6-methylation of Active Genes in Fungi.</title>
        <authorList>
            <consortium name="DOE Joint Genome Institute"/>
            <person name="Mondo S.J."/>
            <person name="Dannebaum R.O."/>
            <person name="Kuo R.C."/>
            <person name="Louie K.B."/>
            <person name="Bewick A.J."/>
            <person name="Labutti K."/>
            <person name="Haridas S."/>
            <person name="Kuo A."/>
            <person name="Salamov A."/>
            <person name="Ahrendt S.R."/>
            <person name="Lau R."/>
            <person name="Bowen B.P."/>
            <person name="Lipzen A."/>
            <person name="Sullivan W."/>
            <person name="Andreopoulos W.B."/>
            <person name="Clum A."/>
            <person name="Lindquist E."/>
            <person name="Daum C."/>
            <person name="Northen T.R."/>
            <person name="Ramamoorthy G."/>
            <person name="Schmitz R.J."/>
            <person name="Gryganskyi A."/>
            <person name="Culley D."/>
            <person name="Magnuson J."/>
            <person name="James T.Y."/>
            <person name="O'Malley M.A."/>
            <person name="Stajich J.E."/>
            <person name="Spatafora J.W."/>
            <person name="Visel A."/>
            <person name="Grigoriev I.V."/>
        </authorList>
    </citation>
    <scope>NUCLEOTIDE SEQUENCE [LARGE SCALE GENOMIC DNA]</scope>
    <source>
        <strain evidence="12 13">NRRL Y-17943</strain>
    </source>
</reference>
<dbReference type="PANTHER" id="PTHR12428">
    <property type="entry name" value="OXA1"/>
    <property type="match status" value="1"/>
</dbReference>
<evidence type="ECO:0000256" key="8">
    <source>
        <dbReference type="ARBA" id="ARBA00023136"/>
    </source>
</evidence>
<dbReference type="RefSeq" id="XP_021871699.1">
    <property type="nucleotide sequence ID" value="XM_022012672.1"/>
</dbReference>
<name>A0A1Y1UI67_9TREE</name>
<evidence type="ECO:0000256" key="6">
    <source>
        <dbReference type="ARBA" id="ARBA00022989"/>
    </source>
</evidence>
<dbReference type="Proteomes" id="UP000193218">
    <property type="component" value="Unassembled WGS sequence"/>
</dbReference>
<organism evidence="12 13">
    <name type="scientific">Kockovaella imperatae</name>
    <dbReference type="NCBI Taxonomy" id="4999"/>
    <lineage>
        <taxon>Eukaryota</taxon>
        <taxon>Fungi</taxon>
        <taxon>Dikarya</taxon>
        <taxon>Basidiomycota</taxon>
        <taxon>Agaricomycotina</taxon>
        <taxon>Tremellomycetes</taxon>
        <taxon>Tremellales</taxon>
        <taxon>Cuniculitremaceae</taxon>
        <taxon>Kockovaella</taxon>
    </lineage>
</organism>
<comment type="caution">
    <text evidence="12">The sequence shown here is derived from an EMBL/GenBank/DDBJ whole genome shotgun (WGS) entry which is preliminary data.</text>
</comment>
<dbReference type="Pfam" id="PF02096">
    <property type="entry name" value="60KD_IMP"/>
    <property type="match status" value="1"/>
</dbReference>
<accession>A0A1Y1UI67</accession>
<keyword evidence="7" id="KW-0496">Mitochondrion</keyword>
<keyword evidence="13" id="KW-1185">Reference proteome</keyword>
<evidence type="ECO:0000256" key="5">
    <source>
        <dbReference type="ARBA" id="ARBA00022946"/>
    </source>
</evidence>
<dbReference type="CDD" id="cd20069">
    <property type="entry name" value="5TM_Oxa1-like"/>
    <property type="match status" value="1"/>
</dbReference>
<evidence type="ECO:0000256" key="1">
    <source>
        <dbReference type="ARBA" id="ARBA00004448"/>
    </source>
</evidence>
<proteinExistence type="inferred from homology"/>
<dbReference type="STRING" id="4999.A0A1Y1UI67"/>
<feature type="transmembrane region" description="Helical" evidence="10">
    <location>
        <begin position="244"/>
        <end position="266"/>
    </location>
</feature>
<keyword evidence="5" id="KW-0809">Transit peptide</keyword>
<evidence type="ECO:0000256" key="10">
    <source>
        <dbReference type="SAM" id="Phobius"/>
    </source>
</evidence>
<evidence type="ECO:0000256" key="9">
    <source>
        <dbReference type="RuleBase" id="RU003945"/>
    </source>
</evidence>
<protein>
    <submittedName>
        <fullName evidence="12">60Kd inner membrane protein-domain-containing protein</fullName>
    </submittedName>
</protein>
<dbReference type="EMBL" id="NBSH01000005">
    <property type="protein sequence ID" value="ORX37712.1"/>
    <property type="molecule type" value="Genomic_DNA"/>
</dbReference>
<evidence type="ECO:0000313" key="12">
    <source>
        <dbReference type="EMBL" id="ORX37712.1"/>
    </source>
</evidence>
<feature type="domain" description="Membrane insertase YidC/Oxa/ALB C-terminal" evidence="11">
    <location>
        <begin position="246"/>
        <end position="384"/>
    </location>
</feature>
<dbReference type="GO" id="GO:0032977">
    <property type="term" value="F:membrane insertase activity"/>
    <property type="evidence" value="ECO:0007669"/>
    <property type="project" value="InterPro"/>
</dbReference>